<sequence length="341" mass="37091">MHNFYRTTIALGTAAALAACAGGAGTGAPPAAVPAPAPLALGNPIVKNIFTADPAALVDNGRVYLYVGKDEAPVGGTDYLMNEWRVYSSCDMRNWTDHGSPVQYTSFGWARRDAWAADITKRNGKYYFYSTVDHKTIPGKAIGVAVSDSPTGPFVDTRGSALITNDMTKHTDIMWDDIDPGVFIDDDGQAYIYWGNTVLKYAKLKENMVELDGPIETFKIDSFTEAPYMHKRAGTYYLTYSRYFPEETVYQTGPSPTGPWTFGGVIMAKNAVVKTIHQAIVDFNGKSYIFYHNEKLPGGGEFRRSVAVEEMHYKADGSIAFVPQTADGPAANPSPGCGAPK</sequence>
<dbReference type="AlphaFoldDB" id="A0A2U2HJG5"/>
<name>A0A2U2HJG5_9BURK</name>
<dbReference type="Pfam" id="PF04616">
    <property type="entry name" value="Glyco_hydro_43"/>
    <property type="match status" value="1"/>
</dbReference>
<keyword evidence="8" id="KW-0732">Signal</keyword>
<dbReference type="Proteomes" id="UP000241421">
    <property type="component" value="Unassembled WGS sequence"/>
</dbReference>
<dbReference type="GO" id="GO:0045493">
    <property type="term" value="P:xylan catabolic process"/>
    <property type="evidence" value="ECO:0007669"/>
    <property type="project" value="UniProtKB-KW"/>
</dbReference>
<evidence type="ECO:0000256" key="3">
    <source>
        <dbReference type="ARBA" id="ARBA00022801"/>
    </source>
</evidence>
<feature type="chain" id="PRO_5015396666" evidence="8">
    <location>
        <begin position="22"/>
        <end position="341"/>
    </location>
</feature>
<keyword evidence="4" id="KW-0119">Carbohydrate metabolism</keyword>
<evidence type="ECO:0000313" key="9">
    <source>
        <dbReference type="EMBL" id="PWF47623.1"/>
    </source>
</evidence>
<dbReference type="GO" id="GO:0004553">
    <property type="term" value="F:hydrolase activity, hydrolyzing O-glycosyl compounds"/>
    <property type="evidence" value="ECO:0007669"/>
    <property type="project" value="InterPro"/>
</dbReference>
<evidence type="ECO:0000256" key="5">
    <source>
        <dbReference type="ARBA" id="ARBA00023295"/>
    </source>
</evidence>
<reference evidence="9 10" key="1">
    <citation type="submission" date="2018-04" db="EMBL/GenBank/DDBJ databases">
        <title>Massilia violaceinigra sp. nov., a novel purple-pigmented bacterium isolated from Tianshan glacier, Xinjiang, China.</title>
        <authorList>
            <person name="Wang H."/>
        </authorList>
    </citation>
    <scope>NUCLEOTIDE SEQUENCE [LARGE SCALE GENOMIC DNA]</scope>
    <source>
        <strain evidence="9 10">B448-2</strain>
    </source>
</reference>
<dbReference type="CDD" id="cd18618">
    <property type="entry name" value="GH43_Xsa43E-like"/>
    <property type="match status" value="1"/>
</dbReference>
<dbReference type="EMBL" id="PXWF02000237">
    <property type="protein sequence ID" value="PWF47623.1"/>
    <property type="molecule type" value="Genomic_DNA"/>
</dbReference>
<keyword evidence="3 7" id="KW-0378">Hydrolase</keyword>
<proteinExistence type="inferred from homology"/>
<dbReference type="RefSeq" id="WP_106758156.1">
    <property type="nucleotide sequence ID" value="NZ_PXWF02000237.1"/>
</dbReference>
<comment type="caution">
    <text evidence="9">The sequence shown here is derived from an EMBL/GenBank/DDBJ whole genome shotgun (WGS) entry which is preliminary data.</text>
</comment>
<dbReference type="Gene3D" id="2.115.10.20">
    <property type="entry name" value="Glycosyl hydrolase domain, family 43"/>
    <property type="match status" value="1"/>
</dbReference>
<dbReference type="PANTHER" id="PTHR43772">
    <property type="entry name" value="ENDO-1,4-BETA-XYLANASE"/>
    <property type="match status" value="1"/>
</dbReference>
<dbReference type="SUPFAM" id="SSF75005">
    <property type="entry name" value="Arabinanase/levansucrase/invertase"/>
    <property type="match status" value="1"/>
</dbReference>
<evidence type="ECO:0000256" key="4">
    <source>
        <dbReference type="ARBA" id="ARBA00023277"/>
    </source>
</evidence>
<evidence type="ECO:0000313" key="10">
    <source>
        <dbReference type="Proteomes" id="UP000241421"/>
    </source>
</evidence>
<keyword evidence="2" id="KW-0858">Xylan degradation</keyword>
<organism evidence="9 10">
    <name type="scientific">Massilia glaciei</name>
    <dbReference type="NCBI Taxonomy" id="1524097"/>
    <lineage>
        <taxon>Bacteria</taxon>
        <taxon>Pseudomonadati</taxon>
        <taxon>Pseudomonadota</taxon>
        <taxon>Betaproteobacteria</taxon>
        <taxon>Burkholderiales</taxon>
        <taxon>Oxalobacteraceae</taxon>
        <taxon>Telluria group</taxon>
        <taxon>Massilia</taxon>
    </lineage>
</organism>
<evidence type="ECO:0000256" key="2">
    <source>
        <dbReference type="ARBA" id="ARBA00022651"/>
    </source>
</evidence>
<dbReference type="InterPro" id="IPR023296">
    <property type="entry name" value="Glyco_hydro_beta-prop_sf"/>
</dbReference>
<dbReference type="OrthoDB" id="9760116at2"/>
<protein>
    <submittedName>
        <fullName evidence="9">Glycoside hydrolase</fullName>
    </submittedName>
</protein>
<keyword evidence="5 7" id="KW-0326">Glycosidase</keyword>
<keyword evidence="10" id="KW-1185">Reference proteome</keyword>
<evidence type="ECO:0000256" key="7">
    <source>
        <dbReference type="RuleBase" id="RU361187"/>
    </source>
</evidence>
<keyword evidence="2" id="KW-0624">Polysaccharide degradation</keyword>
<comment type="similarity">
    <text evidence="1 7">Belongs to the glycosyl hydrolase 43 family.</text>
</comment>
<feature type="site" description="Important for catalytic activity, responsible for pKa modulation of the active site Glu and correct orientation of both the proton donor and substrate" evidence="6">
    <location>
        <position position="179"/>
    </location>
</feature>
<evidence type="ECO:0000256" key="6">
    <source>
        <dbReference type="PIRSR" id="PIRSR606710-2"/>
    </source>
</evidence>
<evidence type="ECO:0000256" key="8">
    <source>
        <dbReference type="SAM" id="SignalP"/>
    </source>
</evidence>
<feature type="signal peptide" evidence="8">
    <location>
        <begin position="1"/>
        <end position="21"/>
    </location>
</feature>
<dbReference type="InterPro" id="IPR006710">
    <property type="entry name" value="Glyco_hydro_43"/>
</dbReference>
<dbReference type="InterPro" id="IPR052176">
    <property type="entry name" value="Glycosyl_Hydrlase_43_Enz"/>
</dbReference>
<dbReference type="PROSITE" id="PS51257">
    <property type="entry name" value="PROKAR_LIPOPROTEIN"/>
    <property type="match status" value="1"/>
</dbReference>
<gene>
    <name evidence="9" type="ORF">C7C56_014875</name>
</gene>
<dbReference type="PANTHER" id="PTHR43772:SF2">
    <property type="entry name" value="PUTATIVE (AFU_ORTHOLOGUE AFUA_2G04480)-RELATED"/>
    <property type="match status" value="1"/>
</dbReference>
<accession>A0A2U2HJG5</accession>
<evidence type="ECO:0000256" key="1">
    <source>
        <dbReference type="ARBA" id="ARBA00009865"/>
    </source>
</evidence>